<feature type="region of interest" description="Disordered" evidence="6">
    <location>
        <begin position="1"/>
        <end position="28"/>
    </location>
</feature>
<dbReference type="SMART" id="SM00862">
    <property type="entry name" value="Trans_reg_C"/>
    <property type="match status" value="1"/>
</dbReference>
<feature type="DNA-binding region" description="OmpR/PhoB-type" evidence="5">
    <location>
        <begin position="75"/>
        <end position="171"/>
    </location>
</feature>
<evidence type="ECO:0000256" key="5">
    <source>
        <dbReference type="PROSITE-ProRule" id="PRU01091"/>
    </source>
</evidence>
<dbReference type="GO" id="GO:0005829">
    <property type="term" value="C:cytosol"/>
    <property type="evidence" value="ECO:0007669"/>
    <property type="project" value="TreeGrafter"/>
</dbReference>
<dbReference type="CDD" id="cd00383">
    <property type="entry name" value="trans_reg_C"/>
    <property type="match status" value="1"/>
</dbReference>
<keyword evidence="3 5" id="KW-0238">DNA-binding</keyword>
<evidence type="ECO:0000256" key="2">
    <source>
        <dbReference type="ARBA" id="ARBA00023015"/>
    </source>
</evidence>
<dbReference type="GO" id="GO:0000156">
    <property type="term" value="F:phosphorelay response regulator activity"/>
    <property type="evidence" value="ECO:0007669"/>
    <property type="project" value="TreeGrafter"/>
</dbReference>
<reference evidence="8 9" key="1">
    <citation type="submission" date="2021-03" db="EMBL/GenBank/DDBJ databases">
        <title>Whole genome shotgun sequence of Actinoplanes toevensis NBRC 105298.</title>
        <authorList>
            <person name="Komaki H."/>
            <person name="Tamura T."/>
        </authorList>
    </citation>
    <scope>NUCLEOTIDE SEQUENCE [LARGE SCALE GENOMIC DNA]</scope>
    <source>
        <strain evidence="8 9">NBRC 105298</strain>
    </source>
</reference>
<evidence type="ECO:0000256" key="6">
    <source>
        <dbReference type="SAM" id="MobiDB-lite"/>
    </source>
</evidence>
<dbReference type="EMBL" id="BOQN01000090">
    <property type="protein sequence ID" value="GIM95262.1"/>
    <property type="molecule type" value="Genomic_DNA"/>
</dbReference>
<dbReference type="AlphaFoldDB" id="A0A919THG1"/>
<dbReference type="Gene3D" id="1.10.10.10">
    <property type="entry name" value="Winged helix-like DNA-binding domain superfamily/Winged helix DNA-binding domain"/>
    <property type="match status" value="1"/>
</dbReference>
<proteinExistence type="predicted"/>
<accession>A0A919THG1</accession>
<dbReference type="Proteomes" id="UP000677082">
    <property type="component" value="Unassembled WGS sequence"/>
</dbReference>
<dbReference type="PANTHER" id="PTHR48111">
    <property type="entry name" value="REGULATOR OF RPOS"/>
    <property type="match status" value="1"/>
</dbReference>
<dbReference type="InterPro" id="IPR001867">
    <property type="entry name" value="OmpR/PhoB-type_DNA-bd"/>
</dbReference>
<keyword evidence="1" id="KW-0597">Phosphoprotein</keyword>
<keyword evidence="9" id="KW-1185">Reference proteome</keyword>
<dbReference type="Pfam" id="PF00486">
    <property type="entry name" value="Trans_reg_C"/>
    <property type="match status" value="1"/>
</dbReference>
<comment type="caution">
    <text evidence="8">The sequence shown here is derived from an EMBL/GenBank/DDBJ whole genome shotgun (WGS) entry which is preliminary data.</text>
</comment>
<dbReference type="PANTHER" id="PTHR48111:SF4">
    <property type="entry name" value="DNA-BINDING DUAL TRANSCRIPTIONAL REGULATOR OMPR"/>
    <property type="match status" value="1"/>
</dbReference>
<gene>
    <name evidence="8" type="ORF">Ato02nite_070550</name>
</gene>
<sequence length="181" mass="19559">MPVSALSPRVNRHVTGPGRGAGPRRPADPALTVTVAIPLTTDALTPQAHRLIEAVRELVEISQGTITVEPAAPATPSAQDGPEVRMLTGSRQVLLDGEVLPLTRLEFDLLLFLAERPRRVFTRGQLLAGVWGYEHTGERTVDVHVRRLRLKLGGGVPVITTVYGVGYRLSDDAQVVVSTHE</sequence>
<dbReference type="InterPro" id="IPR036388">
    <property type="entry name" value="WH-like_DNA-bd_sf"/>
</dbReference>
<dbReference type="InterPro" id="IPR016032">
    <property type="entry name" value="Sig_transdc_resp-reg_C-effctor"/>
</dbReference>
<dbReference type="GO" id="GO:0006355">
    <property type="term" value="P:regulation of DNA-templated transcription"/>
    <property type="evidence" value="ECO:0007669"/>
    <property type="project" value="InterPro"/>
</dbReference>
<evidence type="ECO:0000256" key="4">
    <source>
        <dbReference type="ARBA" id="ARBA00023163"/>
    </source>
</evidence>
<organism evidence="8 9">
    <name type="scientific">Paractinoplanes toevensis</name>
    <dbReference type="NCBI Taxonomy" id="571911"/>
    <lineage>
        <taxon>Bacteria</taxon>
        <taxon>Bacillati</taxon>
        <taxon>Actinomycetota</taxon>
        <taxon>Actinomycetes</taxon>
        <taxon>Micromonosporales</taxon>
        <taxon>Micromonosporaceae</taxon>
        <taxon>Paractinoplanes</taxon>
    </lineage>
</organism>
<dbReference type="SUPFAM" id="SSF46894">
    <property type="entry name" value="C-terminal effector domain of the bipartite response regulators"/>
    <property type="match status" value="1"/>
</dbReference>
<evidence type="ECO:0000256" key="1">
    <source>
        <dbReference type="ARBA" id="ARBA00022553"/>
    </source>
</evidence>
<name>A0A919THG1_9ACTN</name>
<keyword evidence="4" id="KW-0804">Transcription</keyword>
<evidence type="ECO:0000259" key="7">
    <source>
        <dbReference type="PROSITE" id="PS51755"/>
    </source>
</evidence>
<dbReference type="InterPro" id="IPR039420">
    <property type="entry name" value="WalR-like"/>
</dbReference>
<protein>
    <recommendedName>
        <fullName evidence="7">OmpR/PhoB-type domain-containing protein</fullName>
    </recommendedName>
</protein>
<evidence type="ECO:0000313" key="8">
    <source>
        <dbReference type="EMBL" id="GIM95262.1"/>
    </source>
</evidence>
<evidence type="ECO:0000256" key="3">
    <source>
        <dbReference type="ARBA" id="ARBA00023125"/>
    </source>
</evidence>
<dbReference type="PROSITE" id="PS51755">
    <property type="entry name" value="OMPR_PHOB"/>
    <property type="match status" value="1"/>
</dbReference>
<feature type="domain" description="OmpR/PhoB-type" evidence="7">
    <location>
        <begin position="75"/>
        <end position="171"/>
    </location>
</feature>
<evidence type="ECO:0000313" key="9">
    <source>
        <dbReference type="Proteomes" id="UP000677082"/>
    </source>
</evidence>
<dbReference type="GO" id="GO:0032993">
    <property type="term" value="C:protein-DNA complex"/>
    <property type="evidence" value="ECO:0007669"/>
    <property type="project" value="TreeGrafter"/>
</dbReference>
<dbReference type="GO" id="GO:0000976">
    <property type="term" value="F:transcription cis-regulatory region binding"/>
    <property type="evidence" value="ECO:0007669"/>
    <property type="project" value="TreeGrafter"/>
</dbReference>
<keyword evidence="2" id="KW-0805">Transcription regulation</keyword>